<dbReference type="Gene3D" id="2.60.40.1190">
    <property type="match status" value="1"/>
</dbReference>
<dbReference type="STRING" id="926559.JoomaDRAFT_1800"/>
<evidence type="ECO:0000313" key="3">
    <source>
        <dbReference type="EMBL" id="EIJ38805.1"/>
    </source>
</evidence>
<dbReference type="AlphaFoldDB" id="I3C5B2"/>
<dbReference type="CDD" id="cd09620">
    <property type="entry name" value="CBM9_like_3"/>
    <property type="match status" value="1"/>
</dbReference>
<feature type="signal peptide" evidence="1">
    <location>
        <begin position="1"/>
        <end position="23"/>
    </location>
</feature>
<dbReference type="GO" id="GO:0030246">
    <property type="term" value="F:carbohydrate binding"/>
    <property type="evidence" value="ECO:0007669"/>
    <property type="project" value="InterPro"/>
</dbReference>
<evidence type="ECO:0000313" key="4">
    <source>
        <dbReference type="Proteomes" id="UP000004690"/>
    </source>
</evidence>
<dbReference type="Pfam" id="PF06452">
    <property type="entry name" value="CBM9_1"/>
    <property type="match status" value="1"/>
</dbReference>
<dbReference type="SUPFAM" id="SSF49344">
    <property type="entry name" value="CBD9-like"/>
    <property type="match status" value="1"/>
</dbReference>
<dbReference type="HOGENOM" id="CLU_049171_0_0_10"/>
<accession>I3C5B2</accession>
<protein>
    <recommendedName>
        <fullName evidence="2">Carbohydrate-binding domain-containing protein</fullName>
    </recommendedName>
</protein>
<reference evidence="3 4" key="1">
    <citation type="submission" date="2012-02" db="EMBL/GenBank/DDBJ databases">
        <title>Improved High-Quality Draft genome of Joostella marina DSM 19592.</title>
        <authorList>
            <consortium name="US DOE Joint Genome Institute (JGI-PGF)"/>
            <person name="Lucas S."/>
            <person name="Copeland A."/>
            <person name="Lapidus A."/>
            <person name="Bruce D."/>
            <person name="Goodwin L."/>
            <person name="Pitluck S."/>
            <person name="Peters L."/>
            <person name="Chertkov O."/>
            <person name="Ovchinnikova G."/>
            <person name="Kyrpides N."/>
            <person name="Mavromatis K."/>
            <person name="Detter J.C."/>
            <person name="Han C."/>
            <person name="Land M."/>
            <person name="Hauser L."/>
            <person name="Markowitz V."/>
            <person name="Cheng J.-F."/>
            <person name="Hugenholtz P."/>
            <person name="Woyke T."/>
            <person name="Wu D."/>
            <person name="Tindall B."/>
            <person name="Brambilla E."/>
            <person name="Klenk H.-P."/>
            <person name="Eisen J.A."/>
        </authorList>
    </citation>
    <scope>NUCLEOTIDE SEQUENCE [LARGE SCALE GENOMIC DNA]</scope>
    <source>
        <strain evidence="3 4">DSM 19592</strain>
    </source>
</reference>
<name>I3C5B2_9FLAO</name>
<dbReference type="Proteomes" id="UP000004690">
    <property type="component" value="Unassembled WGS sequence"/>
</dbReference>
<keyword evidence="1" id="KW-0732">Signal</keyword>
<organism evidence="3 4">
    <name type="scientific">Galbibacter orientalis DSM 19592</name>
    <dbReference type="NCBI Taxonomy" id="926559"/>
    <lineage>
        <taxon>Bacteria</taxon>
        <taxon>Pseudomonadati</taxon>
        <taxon>Bacteroidota</taxon>
        <taxon>Flavobacteriia</taxon>
        <taxon>Flavobacteriales</taxon>
        <taxon>Flavobacteriaceae</taxon>
        <taxon>Galbibacter</taxon>
    </lineage>
</organism>
<evidence type="ECO:0000259" key="2">
    <source>
        <dbReference type="Pfam" id="PF06452"/>
    </source>
</evidence>
<dbReference type="EMBL" id="JH651379">
    <property type="protein sequence ID" value="EIJ38805.1"/>
    <property type="molecule type" value="Genomic_DNA"/>
</dbReference>
<dbReference type="RefSeq" id="WP_008612085.1">
    <property type="nucleotide sequence ID" value="NZ_JH651379.1"/>
</dbReference>
<gene>
    <name evidence="3" type="ORF">JoomaDRAFT_1800</name>
</gene>
<proteinExistence type="predicted"/>
<sequence>MYFSFKKSLVGFLVFLQLSGVSAQQKMVVPKSYIAHKTSESISIDGKGEEASWGSAKWTSDFIDIEGAKKPRYQTRVKMLWDEKYLYFYAELEEPHVWATLKQRDTIIFYNNDFEIFIDPDGDTYNYMEFEMNALNTLWDLYLTKPYREGGKVIDNWDIKGIKTAVHINGTINNTSDIDKGWSVEIAMPWTSLIEAGDNKIPVDNYWRINFSRVNWDYQLNQDTYQRKQGANGKYLPEYNWVWSPQWVVNMHEPEWWGYVYFSSEERENSKDEFIVPLDEKIKLELYNLYRKQKEYQRKNGAWIESSQKLITSPIVIEGKEIEVMLEAHSQGWNLIVDSPFTDKQLILSEDGAFKTKTNN</sequence>
<dbReference type="PANTHER" id="PTHR35532:SF5">
    <property type="entry name" value="CARBOHYDRATE-BINDING DOMAIN-CONTAINING PROTEIN"/>
    <property type="match status" value="1"/>
</dbReference>
<dbReference type="eggNOG" id="COG3509">
    <property type="taxonomic scope" value="Bacteria"/>
</dbReference>
<keyword evidence="4" id="KW-1185">Reference proteome</keyword>
<evidence type="ECO:0000256" key="1">
    <source>
        <dbReference type="SAM" id="SignalP"/>
    </source>
</evidence>
<dbReference type="InterPro" id="IPR010502">
    <property type="entry name" value="Carb-bd_dom_fam9"/>
</dbReference>
<dbReference type="GO" id="GO:0004553">
    <property type="term" value="F:hydrolase activity, hydrolyzing O-glycosyl compounds"/>
    <property type="evidence" value="ECO:0007669"/>
    <property type="project" value="InterPro"/>
</dbReference>
<dbReference type="OrthoDB" id="9786766at2"/>
<dbReference type="GO" id="GO:0016052">
    <property type="term" value="P:carbohydrate catabolic process"/>
    <property type="evidence" value="ECO:0007669"/>
    <property type="project" value="InterPro"/>
</dbReference>
<feature type="chain" id="PRO_5003668493" description="Carbohydrate-binding domain-containing protein" evidence="1">
    <location>
        <begin position="24"/>
        <end position="360"/>
    </location>
</feature>
<feature type="domain" description="Carbohydrate-binding" evidence="2">
    <location>
        <begin position="44"/>
        <end position="198"/>
    </location>
</feature>
<dbReference type="PANTHER" id="PTHR35532">
    <property type="entry name" value="SIMILAR TO POLYHYDROXYALKANOATE DEPOLYMERASE"/>
    <property type="match status" value="1"/>
</dbReference>